<evidence type="ECO:0008006" key="3">
    <source>
        <dbReference type="Google" id="ProtNLM"/>
    </source>
</evidence>
<gene>
    <name evidence="1" type="ORF">GCM10012289_14070</name>
</gene>
<dbReference type="RefSeq" id="WP_189123174.1">
    <property type="nucleotide sequence ID" value="NZ_BMNH01000003.1"/>
</dbReference>
<evidence type="ECO:0000313" key="1">
    <source>
        <dbReference type="EMBL" id="GGO64529.1"/>
    </source>
</evidence>
<accession>A0A917YRC3</accession>
<protein>
    <recommendedName>
        <fullName evidence="3">Adhesin domain-containing protein</fullName>
    </recommendedName>
</protein>
<sequence length="257" mass="27713">MRKVWLVLGAVTTAFTLMAFTIGMWHGFAKAKPPQESTRRSIPFALSKLRLDAERGNVSLQVLPGEAGELVLERSLRWSAEKPAVSEDWDGRTLKLSAVCPGSDRFDPPLCEADYTLYMPPETDLEATTVNGRLDLTELRGDIRATSASGLVRVTGARGDLRIRSGTGDVHADGLTGDHVDVEVGSATVLLSFHASPSDLRAVARAAGDVHVIVPPELTYDVTTDALQVDADVLTDKESPRKITASTPDGDIFLCCR</sequence>
<reference evidence="1" key="2">
    <citation type="submission" date="2020-09" db="EMBL/GenBank/DDBJ databases">
        <authorList>
            <person name="Sun Q."/>
            <person name="Zhou Y."/>
        </authorList>
    </citation>
    <scope>NUCLEOTIDE SEQUENCE</scope>
    <source>
        <strain evidence="1">CGMCC 4.7368</strain>
    </source>
</reference>
<comment type="caution">
    <text evidence="1">The sequence shown here is derived from an EMBL/GenBank/DDBJ whole genome shotgun (WGS) entry which is preliminary data.</text>
</comment>
<organism evidence="1 2">
    <name type="scientific">Nonomuraea cavernae</name>
    <dbReference type="NCBI Taxonomy" id="2045107"/>
    <lineage>
        <taxon>Bacteria</taxon>
        <taxon>Bacillati</taxon>
        <taxon>Actinomycetota</taxon>
        <taxon>Actinomycetes</taxon>
        <taxon>Streptosporangiales</taxon>
        <taxon>Streptosporangiaceae</taxon>
        <taxon>Nonomuraea</taxon>
    </lineage>
</organism>
<evidence type="ECO:0000313" key="2">
    <source>
        <dbReference type="Proteomes" id="UP000646523"/>
    </source>
</evidence>
<keyword evidence="2" id="KW-1185">Reference proteome</keyword>
<proteinExistence type="predicted"/>
<name>A0A917YRC3_9ACTN</name>
<dbReference type="AlphaFoldDB" id="A0A917YRC3"/>
<dbReference type="EMBL" id="BMNH01000003">
    <property type="protein sequence ID" value="GGO64529.1"/>
    <property type="molecule type" value="Genomic_DNA"/>
</dbReference>
<dbReference type="Proteomes" id="UP000646523">
    <property type="component" value="Unassembled WGS sequence"/>
</dbReference>
<reference evidence="1" key="1">
    <citation type="journal article" date="2014" name="Int. J. Syst. Evol. Microbiol.">
        <title>Complete genome sequence of Corynebacterium casei LMG S-19264T (=DSM 44701T), isolated from a smear-ripened cheese.</title>
        <authorList>
            <consortium name="US DOE Joint Genome Institute (JGI-PGF)"/>
            <person name="Walter F."/>
            <person name="Albersmeier A."/>
            <person name="Kalinowski J."/>
            <person name="Ruckert C."/>
        </authorList>
    </citation>
    <scope>NUCLEOTIDE SEQUENCE</scope>
    <source>
        <strain evidence="1">CGMCC 4.7368</strain>
    </source>
</reference>